<feature type="chain" id="PRO_5023857386" evidence="1">
    <location>
        <begin position="22"/>
        <end position="150"/>
    </location>
</feature>
<dbReference type="Proteomes" id="UP000326903">
    <property type="component" value="Unassembled WGS sequence"/>
</dbReference>
<dbReference type="PROSITE" id="PS51257">
    <property type="entry name" value="PROKAR_LIPOPROTEIN"/>
    <property type="match status" value="1"/>
</dbReference>
<dbReference type="Gene3D" id="3.10.450.50">
    <property type="match status" value="1"/>
</dbReference>
<accession>A0A5J5IHI3</accession>
<proteinExistence type="predicted"/>
<evidence type="ECO:0000313" key="2">
    <source>
        <dbReference type="EMBL" id="KAA9039426.1"/>
    </source>
</evidence>
<organism evidence="2 3">
    <name type="scientific">Ginsengibacter hankyongi</name>
    <dbReference type="NCBI Taxonomy" id="2607284"/>
    <lineage>
        <taxon>Bacteria</taxon>
        <taxon>Pseudomonadati</taxon>
        <taxon>Bacteroidota</taxon>
        <taxon>Chitinophagia</taxon>
        <taxon>Chitinophagales</taxon>
        <taxon>Chitinophagaceae</taxon>
        <taxon>Ginsengibacter</taxon>
    </lineage>
</organism>
<keyword evidence="3" id="KW-1185">Reference proteome</keyword>
<evidence type="ECO:0000256" key="1">
    <source>
        <dbReference type="SAM" id="SignalP"/>
    </source>
</evidence>
<gene>
    <name evidence="2" type="ORF">FW778_11430</name>
</gene>
<keyword evidence="1" id="KW-0732">Signal</keyword>
<reference evidence="2 3" key="1">
    <citation type="submission" date="2019-09" db="EMBL/GenBank/DDBJ databases">
        <title>Draft genome sequence of Ginsengibacter sp. BR5-29.</title>
        <authorList>
            <person name="Im W.-T."/>
        </authorList>
    </citation>
    <scope>NUCLEOTIDE SEQUENCE [LARGE SCALE GENOMIC DNA]</scope>
    <source>
        <strain evidence="2 3">BR5-29</strain>
    </source>
</reference>
<dbReference type="InterPro" id="IPR032710">
    <property type="entry name" value="NTF2-like_dom_sf"/>
</dbReference>
<dbReference type="RefSeq" id="WP_150414837.1">
    <property type="nucleotide sequence ID" value="NZ_VYQF01000002.1"/>
</dbReference>
<dbReference type="AlphaFoldDB" id="A0A5J5IHI3"/>
<comment type="caution">
    <text evidence="2">The sequence shown here is derived from an EMBL/GenBank/DDBJ whole genome shotgun (WGS) entry which is preliminary data.</text>
</comment>
<name>A0A5J5IHI3_9BACT</name>
<dbReference type="SUPFAM" id="SSF54427">
    <property type="entry name" value="NTF2-like"/>
    <property type="match status" value="1"/>
</dbReference>
<evidence type="ECO:0000313" key="3">
    <source>
        <dbReference type="Proteomes" id="UP000326903"/>
    </source>
</evidence>
<sequence length="150" mass="16832">MKWNIVMPLCLVFLFYSCNKAVDDASAIKKLLEKESATWRSGDVAAHAACWKIEPYSRILVSTTDGNTFDVPPEQMVHPLPNSLGKGGSSINTNYKMSIHGDNAWVSHNEESTAKDGKKSYSYEIRLLEKTDGQWKLVGQSIHLYNPKLK</sequence>
<dbReference type="EMBL" id="VYQF01000002">
    <property type="protein sequence ID" value="KAA9039426.1"/>
    <property type="molecule type" value="Genomic_DNA"/>
</dbReference>
<feature type="signal peptide" evidence="1">
    <location>
        <begin position="1"/>
        <end position="21"/>
    </location>
</feature>
<protein>
    <submittedName>
        <fullName evidence="2">Nuclear transport factor 2 family protein</fullName>
    </submittedName>
</protein>